<dbReference type="InterPro" id="IPR013766">
    <property type="entry name" value="Thioredoxin_domain"/>
</dbReference>
<keyword evidence="4 8" id="KW-0274">FAD</keyword>
<dbReference type="Gene3D" id="1.20.120.310">
    <property type="entry name" value="ERV/ALR sulfhydryl oxidase domain"/>
    <property type="match status" value="1"/>
</dbReference>
<evidence type="ECO:0000259" key="12">
    <source>
        <dbReference type="PROSITE" id="PS51352"/>
    </source>
</evidence>
<dbReference type="SUPFAM" id="SSF52833">
    <property type="entry name" value="Thioredoxin-like"/>
    <property type="match status" value="1"/>
</dbReference>
<evidence type="ECO:0000256" key="5">
    <source>
        <dbReference type="ARBA" id="ARBA00023002"/>
    </source>
</evidence>
<dbReference type="STRING" id="947166.A0A1D1VVW8"/>
<evidence type="ECO:0000256" key="6">
    <source>
        <dbReference type="ARBA" id="ARBA00023157"/>
    </source>
</evidence>
<dbReference type="EC" id="1.8.3.2" evidence="8"/>
<keyword evidence="5 8" id="KW-0560">Oxidoreductase</keyword>
<keyword evidence="7" id="KW-0325">Glycoprotein</keyword>
<comment type="caution">
    <text evidence="13">The sequence shown here is derived from an EMBL/GenBank/DDBJ whole genome shotgun (WGS) entry which is preliminary data.</text>
</comment>
<dbReference type="AlphaFoldDB" id="A0A1D1VVW8"/>
<keyword evidence="3 10" id="KW-0732">Signal</keyword>
<evidence type="ECO:0000313" key="13">
    <source>
        <dbReference type="EMBL" id="GAV03938.1"/>
    </source>
</evidence>
<protein>
    <recommendedName>
        <fullName evidence="8">Sulfhydryl oxidase</fullName>
        <ecNumber evidence="8">1.8.3.2</ecNumber>
    </recommendedName>
</protein>
<organism evidence="13 14">
    <name type="scientific">Ramazzottius varieornatus</name>
    <name type="common">Water bear</name>
    <name type="synonym">Tardigrade</name>
    <dbReference type="NCBI Taxonomy" id="947166"/>
    <lineage>
        <taxon>Eukaryota</taxon>
        <taxon>Metazoa</taxon>
        <taxon>Ecdysozoa</taxon>
        <taxon>Tardigrada</taxon>
        <taxon>Eutardigrada</taxon>
        <taxon>Parachela</taxon>
        <taxon>Hypsibioidea</taxon>
        <taxon>Ramazzottiidae</taxon>
        <taxon>Ramazzottius</taxon>
    </lineage>
</organism>
<sequence>MAPKFYKWIFFAFCFFYVFIHGCWGLYEPYDAGIKVLDQENFDYSVFSQYAGNQLTYTEDLTWIIQFYNSWCGHCIKFSRTYKALGNKSQHWDQFLRIGAVDCAYEENRDLCIRFNILGTPAIRSFAPHSHVSSQGAVFQVKESLEDLVKDVLDVLETNKRPAELQTVPEQSVTQLWSTVPMSVTALAVIIEPIGSHIGKESIMHLLPNLHSLAVRRASASNRMLTERWNLNEKLPAIVFLDRHLPGQHGTLGLDAFRSKDPVEAFSEAILRADVELTNRQHIPRRPYRRPAYDHSPETLPSPQRYPIQRSYMQLAESSNINSFQLPPAPKTPQKADVQDLDSAIVYALVNEVGRQGDISGKAYTALQSFTRAAVRWLPVKGDTKLALQSLDDILRRRSFISGNEVLSVLRQSGLDMSSRRIKWKHCRSSIPNRRGYPCGLWQIFHTMTVRAFIDSMQSRVNTNALGPDGVLTAIFGYVEHFFSCQECSRHLMSAVRNYQRNTEFASPSEAVLYLWRTHNNVNMRLAGDYSEDPAHPKQYFPTLNQCYDCRESNTHSSLISWNESGVLNFLRQFYGTI</sequence>
<dbReference type="GO" id="GO:0016971">
    <property type="term" value="F:flavin-dependent sulfhydryl oxidase activity"/>
    <property type="evidence" value="ECO:0007669"/>
    <property type="project" value="InterPro"/>
</dbReference>
<dbReference type="PROSITE" id="PS51324">
    <property type="entry name" value="ERV_ALR"/>
    <property type="match status" value="1"/>
</dbReference>
<evidence type="ECO:0000256" key="4">
    <source>
        <dbReference type="ARBA" id="ARBA00022827"/>
    </source>
</evidence>
<dbReference type="EMBL" id="BDGG01000010">
    <property type="protein sequence ID" value="GAV03938.1"/>
    <property type="molecule type" value="Genomic_DNA"/>
</dbReference>
<feature type="region of interest" description="Disordered" evidence="9">
    <location>
        <begin position="282"/>
        <end position="305"/>
    </location>
</feature>
<proteinExistence type="predicted"/>
<dbReference type="PANTHER" id="PTHR22897:SF8">
    <property type="entry name" value="SULFHYDRYL OXIDASE"/>
    <property type="match status" value="1"/>
</dbReference>
<dbReference type="GO" id="GO:0005615">
    <property type="term" value="C:extracellular space"/>
    <property type="evidence" value="ECO:0007669"/>
    <property type="project" value="TreeGrafter"/>
</dbReference>
<evidence type="ECO:0000256" key="10">
    <source>
        <dbReference type="SAM" id="SignalP"/>
    </source>
</evidence>
<feature type="chain" id="PRO_5008898898" description="Sulfhydryl oxidase" evidence="10">
    <location>
        <begin position="26"/>
        <end position="578"/>
    </location>
</feature>
<dbReference type="InterPro" id="IPR039798">
    <property type="entry name" value="Sulfhydryl_oxidase"/>
</dbReference>
<dbReference type="SUPFAM" id="SSF69000">
    <property type="entry name" value="FAD-dependent thiol oxidase"/>
    <property type="match status" value="1"/>
</dbReference>
<gene>
    <name evidence="13" type="primary">RvY_14298-1</name>
    <name evidence="13" type="synonym">RvY_14298.1</name>
    <name evidence="13" type="ORF">RvY_14298</name>
</gene>
<feature type="signal peptide" evidence="10">
    <location>
        <begin position="1"/>
        <end position="25"/>
    </location>
</feature>
<evidence type="ECO:0000256" key="1">
    <source>
        <dbReference type="ARBA" id="ARBA00001974"/>
    </source>
</evidence>
<comment type="cofactor">
    <cofactor evidence="1 8">
        <name>FAD</name>
        <dbReference type="ChEBI" id="CHEBI:57692"/>
    </cofactor>
</comment>
<dbReference type="InterPro" id="IPR036249">
    <property type="entry name" value="Thioredoxin-like_sf"/>
</dbReference>
<feature type="domain" description="Thioredoxin" evidence="12">
    <location>
        <begin position="28"/>
        <end position="158"/>
    </location>
</feature>
<dbReference type="InterPro" id="IPR017905">
    <property type="entry name" value="ERV/ALR_sulphydryl_oxidase"/>
</dbReference>
<evidence type="ECO:0000259" key="11">
    <source>
        <dbReference type="PROSITE" id="PS51324"/>
    </source>
</evidence>
<feature type="domain" description="ERV/ALR sulfhydryl oxidase" evidence="11">
    <location>
        <begin position="430"/>
        <end position="540"/>
    </location>
</feature>
<dbReference type="Proteomes" id="UP000186922">
    <property type="component" value="Unassembled WGS sequence"/>
</dbReference>
<evidence type="ECO:0000256" key="3">
    <source>
        <dbReference type="ARBA" id="ARBA00022729"/>
    </source>
</evidence>
<comment type="catalytic activity">
    <reaction evidence="8">
        <text>2 R'C(R)SH + O2 = R'C(R)S-S(R)CR' + H2O2</text>
        <dbReference type="Rhea" id="RHEA:17357"/>
        <dbReference type="ChEBI" id="CHEBI:15379"/>
        <dbReference type="ChEBI" id="CHEBI:16240"/>
        <dbReference type="ChEBI" id="CHEBI:16520"/>
        <dbReference type="ChEBI" id="CHEBI:17412"/>
        <dbReference type="EC" id="1.8.3.2"/>
    </reaction>
</comment>
<reference evidence="13 14" key="1">
    <citation type="journal article" date="2016" name="Nat. Commun.">
        <title>Extremotolerant tardigrade genome and improved radiotolerance of human cultured cells by tardigrade-unique protein.</title>
        <authorList>
            <person name="Hashimoto T."/>
            <person name="Horikawa D.D."/>
            <person name="Saito Y."/>
            <person name="Kuwahara H."/>
            <person name="Kozuka-Hata H."/>
            <person name="Shin-I T."/>
            <person name="Minakuchi Y."/>
            <person name="Ohishi K."/>
            <person name="Motoyama A."/>
            <person name="Aizu T."/>
            <person name="Enomoto A."/>
            <person name="Kondo K."/>
            <person name="Tanaka S."/>
            <person name="Hara Y."/>
            <person name="Koshikawa S."/>
            <person name="Sagara H."/>
            <person name="Miura T."/>
            <person name="Yokobori S."/>
            <person name="Miyagawa K."/>
            <person name="Suzuki Y."/>
            <person name="Kubo T."/>
            <person name="Oyama M."/>
            <person name="Kohara Y."/>
            <person name="Fujiyama A."/>
            <person name="Arakawa K."/>
            <person name="Katayama T."/>
            <person name="Toyoda A."/>
            <person name="Kunieda T."/>
        </authorList>
    </citation>
    <scope>NUCLEOTIDE SEQUENCE [LARGE SCALE GENOMIC DNA]</scope>
    <source>
        <strain evidence="13 14">YOKOZUNA-1</strain>
    </source>
</reference>
<dbReference type="GO" id="GO:0006457">
    <property type="term" value="P:protein folding"/>
    <property type="evidence" value="ECO:0007669"/>
    <property type="project" value="TreeGrafter"/>
</dbReference>
<dbReference type="PANTHER" id="PTHR22897">
    <property type="entry name" value="QUIESCIN Q6-RELATED SULFHYDRYL OXIDASE"/>
    <property type="match status" value="1"/>
</dbReference>
<evidence type="ECO:0000256" key="9">
    <source>
        <dbReference type="SAM" id="MobiDB-lite"/>
    </source>
</evidence>
<evidence type="ECO:0000313" key="14">
    <source>
        <dbReference type="Proteomes" id="UP000186922"/>
    </source>
</evidence>
<dbReference type="PROSITE" id="PS51352">
    <property type="entry name" value="THIOREDOXIN_2"/>
    <property type="match status" value="1"/>
</dbReference>
<dbReference type="Pfam" id="PF04777">
    <property type="entry name" value="Evr1_Alr"/>
    <property type="match status" value="1"/>
</dbReference>
<dbReference type="Gene3D" id="1.20.120.1960">
    <property type="entry name" value="QSOX sulfhydryl oxidase domain"/>
    <property type="match status" value="1"/>
</dbReference>
<dbReference type="OrthoDB" id="59470at2759"/>
<keyword evidence="14" id="KW-1185">Reference proteome</keyword>
<dbReference type="GO" id="GO:0003756">
    <property type="term" value="F:protein disulfide isomerase activity"/>
    <property type="evidence" value="ECO:0007669"/>
    <property type="project" value="TreeGrafter"/>
</dbReference>
<keyword evidence="2 8" id="KW-0285">Flavoprotein</keyword>
<dbReference type="Gene3D" id="3.40.30.10">
    <property type="entry name" value="Glutaredoxin"/>
    <property type="match status" value="2"/>
</dbReference>
<dbReference type="GO" id="GO:0000139">
    <property type="term" value="C:Golgi membrane"/>
    <property type="evidence" value="ECO:0007669"/>
    <property type="project" value="TreeGrafter"/>
</dbReference>
<evidence type="ECO:0000256" key="7">
    <source>
        <dbReference type="ARBA" id="ARBA00023180"/>
    </source>
</evidence>
<evidence type="ECO:0000256" key="8">
    <source>
        <dbReference type="RuleBase" id="RU371123"/>
    </source>
</evidence>
<evidence type="ECO:0000256" key="2">
    <source>
        <dbReference type="ARBA" id="ARBA00022630"/>
    </source>
</evidence>
<dbReference type="InterPro" id="IPR036774">
    <property type="entry name" value="ERV/ALR_sulphydryl_oxid_sf"/>
</dbReference>
<keyword evidence="6" id="KW-1015">Disulfide bond</keyword>
<accession>A0A1D1VVW8</accession>
<name>A0A1D1VVW8_RAMVA</name>
<dbReference type="InterPro" id="IPR042568">
    <property type="entry name" value="QSOX_FAD-bd_sf"/>
</dbReference>
<dbReference type="Pfam" id="PF00085">
    <property type="entry name" value="Thioredoxin"/>
    <property type="match status" value="1"/>
</dbReference>